<dbReference type="CDD" id="cd23157">
    <property type="entry name" value="Prefoldin_5"/>
    <property type="match status" value="1"/>
</dbReference>
<accession>A0AAN8SE72</accession>
<keyword evidence="2" id="KW-0143">Chaperone</keyword>
<dbReference type="InterPro" id="IPR004127">
    <property type="entry name" value="Prefoldin_subunit_alpha"/>
</dbReference>
<dbReference type="GO" id="GO:1990115">
    <property type="term" value="P:RNA polymerase III assembly"/>
    <property type="evidence" value="ECO:0007669"/>
    <property type="project" value="TreeGrafter"/>
</dbReference>
<evidence type="ECO:0000313" key="5">
    <source>
        <dbReference type="Proteomes" id="UP001359485"/>
    </source>
</evidence>
<sequence length="159" mass="17636">MASMEEKPGMQEINLMSLAIPQLNQLKNQLDQELGVFQDSLETLKIAQNKLTESCESLKKITKDSLGAEILVPLSASMYVPGKIADAESIIIDIGTGYYIQKDIDGGLDYFKRKVDFVTTQMEKIQAIGIEKSKVRDAITEVMEIKLQAHLQSKTAAQT</sequence>
<evidence type="ECO:0008006" key="7">
    <source>
        <dbReference type="Google" id="ProtNLM"/>
    </source>
</evidence>
<dbReference type="PANTHER" id="PTHR12674:SF2">
    <property type="entry name" value="PREFOLDIN SUBUNIT 5"/>
    <property type="match status" value="1"/>
</dbReference>
<dbReference type="EMBL" id="JAWJWE010000001">
    <property type="protein sequence ID" value="KAK6644344.1"/>
    <property type="molecule type" value="Genomic_DNA"/>
</dbReference>
<proteinExistence type="inferred from homology"/>
<dbReference type="GO" id="GO:0006457">
    <property type="term" value="P:protein folding"/>
    <property type="evidence" value="ECO:0007669"/>
    <property type="project" value="InterPro"/>
</dbReference>
<protein>
    <recommendedName>
        <fullName evidence="7">Prefoldin subunit 5</fullName>
    </recommendedName>
</protein>
<dbReference type="Proteomes" id="UP001372834">
    <property type="component" value="Unassembled WGS sequence"/>
</dbReference>
<reference evidence="4 6" key="1">
    <citation type="submission" date="2023-10" db="EMBL/GenBank/DDBJ databases">
        <title>Genomes of two closely related lineages of the louse Polyplax serrata with different host specificities.</title>
        <authorList>
            <person name="Martinu J."/>
            <person name="Tarabai H."/>
            <person name="Stefka J."/>
            <person name="Hypsa V."/>
        </authorList>
    </citation>
    <scope>NUCLEOTIDE SEQUENCE [LARGE SCALE GENOMIC DNA]</scope>
    <source>
        <strain evidence="3">98ZLc_SE</strain>
        <strain evidence="4">HR10_N</strain>
    </source>
</reference>
<keyword evidence="5" id="KW-1185">Reference proteome</keyword>
<evidence type="ECO:0000313" key="4">
    <source>
        <dbReference type="EMBL" id="KAK6644344.1"/>
    </source>
</evidence>
<dbReference type="SUPFAM" id="SSF46579">
    <property type="entry name" value="Prefoldin"/>
    <property type="match status" value="1"/>
</dbReference>
<dbReference type="Pfam" id="PF02996">
    <property type="entry name" value="Prefoldin"/>
    <property type="match status" value="1"/>
</dbReference>
<dbReference type="Gene3D" id="1.10.287.370">
    <property type="match status" value="1"/>
</dbReference>
<dbReference type="NCBIfam" id="TIGR00293">
    <property type="entry name" value="prefoldin subunit alpha"/>
    <property type="match status" value="1"/>
</dbReference>
<evidence type="ECO:0000256" key="2">
    <source>
        <dbReference type="ARBA" id="ARBA00023186"/>
    </source>
</evidence>
<comment type="similarity">
    <text evidence="1">Belongs to the prefoldin subunit alpha family.</text>
</comment>
<dbReference type="Proteomes" id="UP001359485">
    <property type="component" value="Unassembled WGS sequence"/>
</dbReference>
<dbReference type="GO" id="GO:0051082">
    <property type="term" value="F:unfolded protein binding"/>
    <property type="evidence" value="ECO:0007669"/>
    <property type="project" value="InterPro"/>
</dbReference>
<dbReference type="GO" id="GO:1990114">
    <property type="term" value="P:RNA polymerase II core complex assembly"/>
    <property type="evidence" value="ECO:0007669"/>
    <property type="project" value="TreeGrafter"/>
</dbReference>
<dbReference type="InterPro" id="IPR011599">
    <property type="entry name" value="PFD_alpha_archaea"/>
</dbReference>
<dbReference type="GO" id="GO:0005737">
    <property type="term" value="C:cytoplasm"/>
    <property type="evidence" value="ECO:0007669"/>
    <property type="project" value="TreeGrafter"/>
</dbReference>
<gene>
    <name evidence="4" type="ORF">RUM43_000611</name>
    <name evidence="3" type="ORF">RUM44_005196</name>
</gene>
<name>A0AAN8SE72_POLSC</name>
<dbReference type="FunFam" id="1.10.287.370:FF:000004">
    <property type="entry name" value="Probable prefoldin subunit 5"/>
    <property type="match status" value="1"/>
</dbReference>
<evidence type="ECO:0000313" key="3">
    <source>
        <dbReference type="EMBL" id="KAK6617608.1"/>
    </source>
</evidence>
<dbReference type="GO" id="GO:1990113">
    <property type="term" value="P:RNA polymerase I assembly"/>
    <property type="evidence" value="ECO:0007669"/>
    <property type="project" value="TreeGrafter"/>
</dbReference>
<dbReference type="AlphaFoldDB" id="A0AAN8SE72"/>
<dbReference type="GO" id="GO:0016272">
    <property type="term" value="C:prefoldin complex"/>
    <property type="evidence" value="ECO:0007669"/>
    <property type="project" value="InterPro"/>
</dbReference>
<dbReference type="PANTHER" id="PTHR12674">
    <property type="entry name" value="PREFOLDIN SUBUNIT 5"/>
    <property type="match status" value="1"/>
</dbReference>
<organism evidence="4 6">
    <name type="scientific">Polyplax serrata</name>
    <name type="common">Common mouse louse</name>
    <dbReference type="NCBI Taxonomy" id="468196"/>
    <lineage>
        <taxon>Eukaryota</taxon>
        <taxon>Metazoa</taxon>
        <taxon>Ecdysozoa</taxon>
        <taxon>Arthropoda</taxon>
        <taxon>Hexapoda</taxon>
        <taxon>Insecta</taxon>
        <taxon>Pterygota</taxon>
        <taxon>Neoptera</taxon>
        <taxon>Paraneoptera</taxon>
        <taxon>Psocodea</taxon>
        <taxon>Troctomorpha</taxon>
        <taxon>Phthiraptera</taxon>
        <taxon>Anoplura</taxon>
        <taxon>Polyplacidae</taxon>
        <taxon>Polyplax</taxon>
    </lineage>
</organism>
<evidence type="ECO:0000256" key="1">
    <source>
        <dbReference type="ARBA" id="ARBA00010048"/>
    </source>
</evidence>
<dbReference type="EMBL" id="JAWJWF010000051">
    <property type="protein sequence ID" value="KAK6617608.1"/>
    <property type="molecule type" value="Genomic_DNA"/>
</dbReference>
<evidence type="ECO:0000313" key="6">
    <source>
        <dbReference type="Proteomes" id="UP001372834"/>
    </source>
</evidence>
<comment type="caution">
    <text evidence="4">The sequence shown here is derived from an EMBL/GenBank/DDBJ whole genome shotgun (WGS) entry which is preliminary data.</text>
</comment>
<dbReference type="InterPro" id="IPR009053">
    <property type="entry name" value="Prefoldin"/>
</dbReference>